<accession>A0A7S3Z184</accession>
<feature type="signal peptide" evidence="1">
    <location>
        <begin position="1"/>
        <end position="23"/>
    </location>
</feature>
<dbReference type="EMBL" id="HBIV01028297">
    <property type="protein sequence ID" value="CAE0668627.1"/>
    <property type="molecule type" value="Transcribed_RNA"/>
</dbReference>
<feature type="chain" id="PRO_5030833869" evidence="1">
    <location>
        <begin position="24"/>
        <end position="213"/>
    </location>
</feature>
<dbReference type="SUPFAM" id="SSF50965">
    <property type="entry name" value="Galactose oxidase, central domain"/>
    <property type="match status" value="1"/>
</dbReference>
<dbReference type="Gene3D" id="2.120.10.80">
    <property type="entry name" value="Kelch-type beta propeller"/>
    <property type="match status" value="1"/>
</dbReference>
<name>A0A7S3Z184_9EUKA</name>
<dbReference type="AlphaFoldDB" id="A0A7S3Z184"/>
<proteinExistence type="predicted"/>
<protein>
    <submittedName>
        <fullName evidence="2">Uncharacterized protein</fullName>
    </submittedName>
</protein>
<reference evidence="2" key="1">
    <citation type="submission" date="2021-01" db="EMBL/GenBank/DDBJ databases">
        <authorList>
            <person name="Corre E."/>
            <person name="Pelletier E."/>
            <person name="Niang G."/>
            <person name="Scheremetjew M."/>
            <person name="Finn R."/>
            <person name="Kale V."/>
            <person name="Holt S."/>
            <person name="Cochrane G."/>
            <person name="Meng A."/>
            <person name="Brown T."/>
            <person name="Cohen L."/>
        </authorList>
    </citation>
    <scope>NUCLEOTIDE SEQUENCE</scope>
    <source>
        <strain evidence="2">CCCM811</strain>
    </source>
</reference>
<sequence>MPSRLGPFISSVGIFGLLLHTAAIKFTGHAQVTYVDDHGHDNVLVWGGYDIIEKFLHYDINNQVDGLYHRHLDFNQDVYRLNVSNPSGGWKKLSVESGARPDGRILHSMSMSSDGASFTIFGGTQCFREDKMLFGYALEDVWRFNIVNQTWTNLVAGSSPDPFKNCIESNGGSTDASNTNGNMWIGALILMVGSLSLVGPTIARRENPVVGKN</sequence>
<dbReference type="InterPro" id="IPR015915">
    <property type="entry name" value="Kelch-typ_b-propeller"/>
</dbReference>
<dbReference type="InterPro" id="IPR011043">
    <property type="entry name" value="Gal_Oxase/kelch_b-propeller"/>
</dbReference>
<evidence type="ECO:0000313" key="2">
    <source>
        <dbReference type="EMBL" id="CAE0668627.1"/>
    </source>
</evidence>
<evidence type="ECO:0000256" key="1">
    <source>
        <dbReference type="SAM" id="SignalP"/>
    </source>
</evidence>
<organism evidence="2">
    <name type="scientific">Lotharella globosa</name>
    <dbReference type="NCBI Taxonomy" id="91324"/>
    <lineage>
        <taxon>Eukaryota</taxon>
        <taxon>Sar</taxon>
        <taxon>Rhizaria</taxon>
        <taxon>Cercozoa</taxon>
        <taxon>Chlorarachniophyceae</taxon>
        <taxon>Lotharella</taxon>
    </lineage>
</organism>
<keyword evidence="1" id="KW-0732">Signal</keyword>
<gene>
    <name evidence="2" type="ORF">LGLO00237_LOCUS20252</name>
</gene>